<name>A0A9D0Z5L8_9FIRM</name>
<dbReference type="GO" id="GO:0008168">
    <property type="term" value="F:methyltransferase activity"/>
    <property type="evidence" value="ECO:0007669"/>
    <property type="project" value="UniProtKB-KW"/>
</dbReference>
<dbReference type="GO" id="GO:0032259">
    <property type="term" value="P:methylation"/>
    <property type="evidence" value="ECO:0007669"/>
    <property type="project" value="UniProtKB-KW"/>
</dbReference>
<protein>
    <submittedName>
        <fullName evidence="4">Class I SAM-dependent methyltransferase</fullName>
    </submittedName>
</protein>
<reference evidence="4" key="1">
    <citation type="submission" date="2020-10" db="EMBL/GenBank/DDBJ databases">
        <authorList>
            <person name="Gilroy R."/>
        </authorList>
    </citation>
    <scope>NUCLEOTIDE SEQUENCE</scope>
    <source>
        <strain evidence="4">ChiSjej2B20-13462</strain>
    </source>
</reference>
<dbReference type="Pfam" id="PF13649">
    <property type="entry name" value="Methyltransf_25"/>
    <property type="match status" value="1"/>
</dbReference>
<sequence length="245" mass="27770">MSAYESLACSYDALTQDVPYEAVLDYVETLLRRRGAAPETVLDLACGTGSLSVLLAQRGYRVLAADASEDMLAMAYDKAAGLENPPFFICQRMEQLTLPAPVDLVISMLDSLNYLTDPADARTAMARIYDALTPGGTLIFDINTPEKLRGLDGQVFLDEDEDTYCVWRAEFDQEENICYYGMDLFQRRGKLWQRSFEEHREYAYTPEQLTGFLREAGFRTVAWYGDRTLEPPRPGEQRVYCEAVK</sequence>
<dbReference type="SUPFAM" id="SSF53335">
    <property type="entry name" value="S-adenosyl-L-methionine-dependent methyltransferases"/>
    <property type="match status" value="1"/>
</dbReference>
<dbReference type="Proteomes" id="UP000886874">
    <property type="component" value="Unassembled WGS sequence"/>
</dbReference>
<evidence type="ECO:0000256" key="1">
    <source>
        <dbReference type="ARBA" id="ARBA00022603"/>
    </source>
</evidence>
<gene>
    <name evidence="4" type="ORF">IAA67_04910</name>
</gene>
<reference evidence="4" key="2">
    <citation type="journal article" date="2021" name="PeerJ">
        <title>Extensive microbial diversity within the chicken gut microbiome revealed by metagenomics and culture.</title>
        <authorList>
            <person name="Gilroy R."/>
            <person name="Ravi A."/>
            <person name="Getino M."/>
            <person name="Pursley I."/>
            <person name="Horton D.L."/>
            <person name="Alikhan N.F."/>
            <person name="Baker D."/>
            <person name="Gharbi K."/>
            <person name="Hall N."/>
            <person name="Watson M."/>
            <person name="Adriaenssens E.M."/>
            <person name="Foster-Nyarko E."/>
            <person name="Jarju S."/>
            <person name="Secka A."/>
            <person name="Antonio M."/>
            <person name="Oren A."/>
            <person name="Chaudhuri R.R."/>
            <person name="La Ragione R."/>
            <person name="Hildebrand F."/>
            <person name="Pallen M.J."/>
        </authorList>
    </citation>
    <scope>NUCLEOTIDE SEQUENCE</scope>
    <source>
        <strain evidence="4">ChiSjej2B20-13462</strain>
    </source>
</reference>
<feature type="domain" description="Methyltransferase" evidence="3">
    <location>
        <begin position="41"/>
        <end position="136"/>
    </location>
</feature>
<keyword evidence="1 4" id="KW-0489">Methyltransferase</keyword>
<dbReference type="Gene3D" id="2.20.25.110">
    <property type="entry name" value="S-adenosyl-L-methionine-dependent methyltransferases"/>
    <property type="match status" value="1"/>
</dbReference>
<evidence type="ECO:0000256" key="2">
    <source>
        <dbReference type="ARBA" id="ARBA00022679"/>
    </source>
</evidence>
<dbReference type="PANTHER" id="PTHR43861">
    <property type="entry name" value="TRANS-ACONITATE 2-METHYLTRANSFERASE-RELATED"/>
    <property type="match status" value="1"/>
</dbReference>
<evidence type="ECO:0000313" key="5">
    <source>
        <dbReference type="Proteomes" id="UP000886874"/>
    </source>
</evidence>
<dbReference type="EMBL" id="DVFN01000071">
    <property type="protein sequence ID" value="HIQ69656.1"/>
    <property type="molecule type" value="Genomic_DNA"/>
</dbReference>
<dbReference type="AlphaFoldDB" id="A0A9D0Z5L8"/>
<dbReference type="PANTHER" id="PTHR43861:SF1">
    <property type="entry name" value="TRANS-ACONITATE 2-METHYLTRANSFERASE"/>
    <property type="match status" value="1"/>
</dbReference>
<accession>A0A9D0Z5L8</accession>
<evidence type="ECO:0000313" key="4">
    <source>
        <dbReference type="EMBL" id="HIQ69656.1"/>
    </source>
</evidence>
<organism evidence="4 5">
    <name type="scientific">Candidatus Avoscillospira stercorigallinarum</name>
    <dbReference type="NCBI Taxonomy" id="2840708"/>
    <lineage>
        <taxon>Bacteria</taxon>
        <taxon>Bacillati</taxon>
        <taxon>Bacillota</taxon>
        <taxon>Clostridia</taxon>
        <taxon>Eubacteriales</taxon>
        <taxon>Oscillospiraceae</taxon>
        <taxon>Oscillospiraceae incertae sedis</taxon>
        <taxon>Candidatus Avoscillospira</taxon>
    </lineage>
</organism>
<comment type="caution">
    <text evidence="4">The sequence shown here is derived from an EMBL/GenBank/DDBJ whole genome shotgun (WGS) entry which is preliminary data.</text>
</comment>
<dbReference type="InterPro" id="IPR041698">
    <property type="entry name" value="Methyltransf_25"/>
</dbReference>
<dbReference type="Gene3D" id="3.40.50.150">
    <property type="entry name" value="Vaccinia Virus protein VP39"/>
    <property type="match status" value="1"/>
</dbReference>
<keyword evidence="2" id="KW-0808">Transferase</keyword>
<proteinExistence type="predicted"/>
<dbReference type="CDD" id="cd02440">
    <property type="entry name" value="AdoMet_MTases"/>
    <property type="match status" value="1"/>
</dbReference>
<evidence type="ECO:0000259" key="3">
    <source>
        <dbReference type="Pfam" id="PF13649"/>
    </source>
</evidence>
<dbReference type="InterPro" id="IPR029063">
    <property type="entry name" value="SAM-dependent_MTases_sf"/>
</dbReference>